<dbReference type="RefSeq" id="WP_227709712.1">
    <property type="nucleotide sequence ID" value="NZ_JAJEQW010000002.1"/>
</dbReference>
<evidence type="ECO:0000313" key="3">
    <source>
        <dbReference type="Proteomes" id="UP001198893"/>
    </source>
</evidence>
<keyword evidence="1" id="KW-1133">Transmembrane helix</keyword>
<organism evidence="2 3">
    <name type="scientific">Roseburia amylophila</name>
    <dbReference type="NCBI Taxonomy" id="2981794"/>
    <lineage>
        <taxon>Bacteria</taxon>
        <taxon>Bacillati</taxon>
        <taxon>Bacillota</taxon>
        <taxon>Clostridia</taxon>
        <taxon>Lachnospirales</taxon>
        <taxon>Lachnospiraceae</taxon>
        <taxon>Roseburia</taxon>
    </lineage>
</organism>
<evidence type="ECO:0000313" key="2">
    <source>
        <dbReference type="EMBL" id="MCC2241433.1"/>
    </source>
</evidence>
<dbReference type="PANTHER" id="PTHR35007">
    <property type="entry name" value="INTEGRAL MEMBRANE PROTEIN-RELATED"/>
    <property type="match status" value="1"/>
</dbReference>
<dbReference type="Proteomes" id="UP001198893">
    <property type="component" value="Unassembled WGS sequence"/>
</dbReference>
<name>A0AAW4WGH0_9FIRM</name>
<protein>
    <submittedName>
        <fullName evidence="2">Type II secretion system F family protein</fullName>
    </submittedName>
</protein>
<keyword evidence="1" id="KW-0812">Transmembrane</keyword>
<gene>
    <name evidence="2" type="ORF">LKD47_03815</name>
</gene>
<feature type="transmembrane region" description="Helical" evidence="1">
    <location>
        <begin position="382"/>
        <end position="406"/>
    </location>
</feature>
<feature type="transmembrane region" description="Helical" evidence="1">
    <location>
        <begin position="222"/>
        <end position="240"/>
    </location>
</feature>
<reference evidence="2" key="1">
    <citation type="submission" date="2021-10" db="EMBL/GenBank/DDBJ databases">
        <title>Anaerobic single-cell dispensing facilitates the cultivation of human gut bacteria.</title>
        <authorList>
            <person name="Afrizal A."/>
        </authorList>
    </citation>
    <scope>NUCLEOTIDE SEQUENCE</scope>
    <source>
        <strain evidence="2">CLA-AA-H204</strain>
    </source>
</reference>
<proteinExistence type="predicted"/>
<sequence length="407" mass="46670">MLKQMKKQKKKLAILVLLAAVLLGIAAEWMQKQESHFKENRLIRNEPGEGDYQESLNYIEEDSGEKGQIVLNLQERTLTAAEWKEILPEAEKEAEEVFRNGQQADHVSGQVVLCERVKNGLISVEWKLEPDIWIDLQGNIEEENLFPGQVVNATAILSNGKNQAEHSFPICLYPSENQNETNLGKKIEQYLYNQNAEEKEVELPQNMDGVALRWEEETEKPLVIFLFLGIFAAVVILWSGKKEQQDAKKRWEEELVKDYPEMVSRLGLLLEAGMSLRQAWKKLTDTYESKRKKQRLPKRAGYEEMLLTRRELEDGMGESLAYERFGERCGLASYRRFASILTQNLKKGTVGIGRILAKESEDAFSQRKTMAQRLGEEAGTKLLFPMLMMMVVIMVILVVPACMTMHI</sequence>
<dbReference type="EMBL" id="JAJEQW010000002">
    <property type="protein sequence ID" value="MCC2241433.1"/>
    <property type="molecule type" value="Genomic_DNA"/>
</dbReference>
<keyword evidence="1" id="KW-0472">Membrane</keyword>
<comment type="caution">
    <text evidence="2">The sequence shown here is derived from an EMBL/GenBank/DDBJ whole genome shotgun (WGS) entry which is preliminary data.</text>
</comment>
<dbReference type="AlphaFoldDB" id="A0AAW4WGH0"/>
<accession>A0AAW4WGH0</accession>
<dbReference type="PANTHER" id="PTHR35007:SF2">
    <property type="entry name" value="PILUS ASSEMBLE PROTEIN"/>
    <property type="match status" value="1"/>
</dbReference>
<evidence type="ECO:0000256" key="1">
    <source>
        <dbReference type="SAM" id="Phobius"/>
    </source>
</evidence>